<evidence type="ECO:0000256" key="1">
    <source>
        <dbReference type="SAM" id="MobiDB-lite"/>
    </source>
</evidence>
<sequence>MPTTNDPHSPGWIQIEVAEVAKESDVIKGWSVEFEVIKGWSVEFEVITGWSVDLAALNVPPHSAVCRPMGSGGGPDLKGKFYTEGGS</sequence>
<keyword evidence="3" id="KW-1185">Reference proteome</keyword>
<gene>
    <name evidence="2" type="ORF">Pmani_039738</name>
</gene>
<evidence type="ECO:0000313" key="2">
    <source>
        <dbReference type="EMBL" id="KAK4287188.1"/>
    </source>
</evidence>
<name>A0AAE1NC72_9EUCA</name>
<dbReference type="Proteomes" id="UP001292094">
    <property type="component" value="Unassembled WGS sequence"/>
</dbReference>
<reference evidence="2" key="1">
    <citation type="submission" date="2023-11" db="EMBL/GenBank/DDBJ databases">
        <title>Genome assemblies of two species of porcelain crab, Petrolisthes cinctipes and Petrolisthes manimaculis (Anomura: Porcellanidae).</title>
        <authorList>
            <person name="Angst P."/>
        </authorList>
    </citation>
    <scope>NUCLEOTIDE SEQUENCE</scope>
    <source>
        <strain evidence="2">PB745_02</strain>
        <tissue evidence="2">Gill</tissue>
    </source>
</reference>
<organism evidence="2 3">
    <name type="scientific">Petrolisthes manimaculis</name>
    <dbReference type="NCBI Taxonomy" id="1843537"/>
    <lineage>
        <taxon>Eukaryota</taxon>
        <taxon>Metazoa</taxon>
        <taxon>Ecdysozoa</taxon>
        <taxon>Arthropoda</taxon>
        <taxon>Crustacea</taxon>
        <taxon>Multicrustacea</taxon>
        <taxon>Malacostraca</taxon>
        <taxon>Eumalacostraca</taxon>
        <taxon>Eucarida</taxon>
        <taxon>Decapoda</taxon>
        <taxon>Pleocyemata</taxon>
        <taxon>Anomura</taxon>
        <taxon>Galatheoidea</taxon>
        <taxon>Porcellanidae</taxon>
        <taxon>Petrolisthes</taxon>
    </lineage>
</organism>
<evidence type="ECO:0000313" key="3">
    <source>
        <dbReference type="Proteomes" id="UP001292094"/>
    </source>
</evidence>
<dbReference type="AlphaFoldDB" id="A0AAE1NC72"/>
<proteinExistence type="predicted"/>
<accession>A0AAE1NC72</accession>
<comment type="caution">
    <text evidence="2">The sequence shown here is derived from an EMBL/GenBank/DDBJ whole genome shotgun (WGS) entry which is preliminary data.</text>
</comment>
<dbReference type="EMBL" id="JAWZYT010007027">
    <property type="protein sequence ID" value="KAK4287188.1"/>
    <property type="molecule type" value="Genomic_DNA"/>
</dbReference>
<protein>
    <submittedName>
        <fullName evidence="2">Uncharacterized protein</fullName>
    </submittedName>
</protein>
<feature type="region of interest" description="Disordered" evidence="1">
    <location>
        <begin position="68"/>
        <end position="87"/>
    </location>
</feature>